<evidence type="ECO:0000313" key="2">
    <source>
        <dbReference type="Proteomes" id="UP000309138"/>
    </source>
</evidence>
<evidence type="ECO:0000313" key="1">
    <source>
        <dbReference type="EMBL" id="TKD51289.1"/>
    </source>
</evidence>
<gene>
    <name evidence="1" type="ORF">FBR43_11380</name>
</gene>
<dbReference type="SUPFAM" id="SSF55136">
    <property type="entry name" value="Probable bacterial effector-binding domain"/>
    <property type="match status" value="1"/>
</dbReference>
<dbReference type="InterPro" id="IPR011256">
    <property type="entry name" value="Reg_factor_effector_dom_sf"/>
</dbReference>
<dbReference type="InterPro" id="IPR006917">
    <property type="entry name" value="SOUL_heme-bd"/>
</dbReference>
<reference evidence="1 2" key="1">
    <citation type="submission" date="2019-04" db="EMBL/GenBank/DDBJ databases">
        <authorList>
            <person name="Yang Y."/>
            <person name="Wei D."/>
        </authorList>
    </citation>
    <scope>NUCLEOTIDE SEQUENCE [LARGE SCALE GENOMIC DNA]</scope>
    <source>
        <strain evidence="1 2">L-1-4w-11</strain>
    </source>
</reference>
<name>A0A4U1L335_9SPHN</name>
<proteinExistence type="predicted"/>
<dbReference type="OrthoDB" id="2156220at2"/>
<comment type="caution">
    <text evidence="1">The sequence shown here is derived from an EMBL/GenBank/DDBJ whole genome shotgun (WGS) entry which is preliminary data.</text>
</comment>
<evidence type="ECO:0008006" key="3">
    <source>
        <dbReference type="Google" id="ProtNLM"/>
    </source>
</evidence>
<organism evidence="1 2">
    <name type="scientific">Sphingomonas baiyangensis</name>
    <dbReference type="NCBI Taxonomy" id="2572576"/>
    <lineage>
        <taxon>Bacteria</taxon>
        <taxon>Pseudomonadati</taxon>
        <taxon>Pseudomonadota</taxon>
        <taxon>Alphaproteobacteria</taxon>
        <taxon>Sphingomonadales</taxon>
        <taxon>Sphingomonadaceae</taxon>
        <taxon>Sphingomonas</taxon>
    </lineage>
</organism>
<accession>A0A4U1L335</accession>
<dbReference type="Pfam" id="PF04832">
    <property type="entry name" value="SOUL"/>
    <property type="match status" value="1"/>
</dbReference>
<dbReference type="AlphaFoldDB" id="A0A4U1L335"/>
<dbReference type="EMBL" id="SWKR01000002">
    <property type="protein sequence ID" value="TKD51289.1"/>
    <property type="molecule type" value="Genomic_DNA"/>
</dbReference>
<sequence length="78" mass="8480">MPAPEHGIAIETLPARRIAAIRFPGAPDDAMLAAREAELRGWLDANGHRAAGAAEHAYYDAPFIPAPLRRNELWLPLA</sequence>
<protein>
    <recommendedName>
        <fullName evidence="3">SOUL heme-binding protein</fullName>
    </recommendedName>
</protein>
<dbReference type="Proteomes" id="UP000309138">
    <property type="component" value="Unassembled WGS sequence"/>
</dbReference>
<keyword evidence="2" id="KW-1185">Reference proteome</keyword>
<dbReference type="Gene3D" id="3.20.80.10">
    <property type="entry name" value="Regulatory factor, effector binding domain"/>
    <property type="match status" value="1"/>
</dbReference>